<dbReference type="Proteomes" id="UP000239997">
    <property type="component" value="Unassembled WGS sequence"/>
</dbReference>
<sequence>MKKAKKITYLFGAGASYNAVPILNSLSESMRSVVVFLKTEVRKPNSRNRNFKEADWWLKDYATAVNLFSDDLYELALKSDEYGTIDTYAKKLELNNEHQELKKMKFLVSIFFTIWQGYFYKSHILKQDESSRIKYSDIDIRYKSLVSNYLLKTQNSFPTLDSNVNFVSWNYDHQLESAFSLFFKNKLNLTELNDQIKFLPTSENVYSNNKILHLNGISNFWINNNKKLERIFQDDDELEIKTIIKRIAQLYKPSNFGKSASLINYAWDNNLSKLKDAKRIFQETDILIIIGYSFPTFNREIDAQLLIGNNNKFEKIVYQDPNASKELLSVFDLDIEATRNIYKEKKEPIILQNTDQFHIPAEYFPSAIRENDNTITF</sequence>
<evidence type="ECO:0000313" key="4">
    <source>
        <dbReference type="Proteomes" id="UP000239997"/>
    </source>
</evidence>
<gene>
    <name evidence="1" type="ORF">IL45_06450</name>
    <name evidence="2" type="ORF">LY02_01469</name>
</gene>
<dbReference type="EMBL" id="PVNA01000002">
    <property type="protein sequence ID" value="PRX14439.1"/>
    <property type="molecule type" value="Genomic_DNA"/>
</dbReference>
<protein>
    <recommendedName>
        <fullName evidence="5">SIR2-like domain-containing protein</fullName>
    </recommendedName>
</protein>
<name>A0A084JXZ8_NONUL</name>
<keyword evidence="4" id="KW-1185">Reference proteome</keyword>
<evidence type="ECO:0008006" key="5">
    <source>
        <dbReference type="Google" id="ProtNLM"/>
    </source>
</evidence>
<dbReference type="RefSeq" id="WP_036581614.1">
    <property type="nucleotide sequence ID" value="NZ_JPJI01000026.1"/>
</dbReference>
<dbReference type="EMBL" id="JPJI01000026">
    <property type="protein sequence ID" value="KEZ93832.1"/>
    <property type="molecule type" value="Genomic_DNA"/>
</dbReference>
<evidence type="ECO:0000313" key="1">
    <source>
        <dbReference type="EMBL" id="KEZ93832.1"/>
    </source>
</evidence>
<organism evidence="1 3">
    <name type="scientific">Nonlabens ulvanivorans</name>
    <name type="common">Persicivirga ulvanivorans</name>
    <dbReference type="NCBI Taxonomy" id="906888"/>
    <lineage>
        <taxon>Bacteria</taxon>
        <taxon>Pseudomonadati</taxon>
        <taxon>Bacteroidota</taxon>
        <taxon>Flavobacteriia</taxon>
        <taxon>Flavobacteriales</taxon>
        <taxon>Flavobacteriaceae</taxon>
        <taxon>Nonlabens</taxon>
    </lineage>
</organism>
<dbReference type="AlphaFoldDB" id="A0A084JXZ8"/>
<evidence type="ECO:0000313" key="3">
    <source>
        <dbReference type="Proteomes" id="UP000028531"/>
    </source>
</evidence>
<proteinExistence type="predicted"/>
<dbReference type="OrthoDB" id="939755at2"/>
<comment type="caution">
    <text evidence="1">The sequence shown here is derived from an EMBL/GenBank/DDBJ whole genome shotgun (WGS) entry which is preliminary data.</text>
</comment>
<accession>A0A084JXZ8</accession>
<reference evidence="1 3" key="1">
    <citation type="submission" date="2014-07" db="EMBL/GenBank/DDBJ databases">
        <title>Draft genome sequence of Nonlabens ulvanivorans, an ulvan degrading bacterium.</title>
        <authorList>
            <person name="Kopel M."/>
            <person name="Helbert W."/>
            <person name="Henrissat B."/>
            <person name="Doniger T."/>
            <person name="Banin E."/>
        </authorList>
    </citation>
    <scope>NUCLEOTIDE SEQUENCE [LARGE SCALE GENOMIC DNA]</scope>
    <source>
        <strain evidence="1 3">PLR</strain>
    </source>
</reference>
<dbReference type="Proteomes" id="UP000028531">
    <property type="component" value="Unassembled WGS sequence"/>
</dbReference>
<reference evidence="2 4" key="2">
    <citation type="submission" date="2018-03" db="EMBL/GenBank/DDBJ databases">
        <title>Genomic Encyclopedia of Archaeal and Bacterial Type Strains, Phase II (KMG-II): from individual species to whole genera.</title>
        <authorList>
            <person name="Goeker M."/>
        </authorList>
    </citation>
    <scope>NUCLEOTIDE SEQUENCE [LARGE SCALE GENOMIC DNA]</scope>
    <source>
        <strain evidence="2 4">DSM 22727</strain>
    </source>
</reference>
<evidence type="ECO:0000313" key="2">
    <source>
        <dbReference type="EMBL" id="PRX14439.1"/>
    </source>
</evidence>